<dbReference type="PaxDb" id="35128-Thaps34340"/>
<dbReference type="Proteomes" id="UP000001449">
    <property type="component" value="Chromosome 5"/>
</dbReference>
<dbReference type="InterPro" id="IPR036249">
    <property type="entry name" value="Thioredoxin-like_sf"/>
</dbReference>
<reference evidence="1 2" key="1">
    <citation type="journal article" date="2004" name="Science">
        <title>The genome of the diatom Thalassiosira pseudonana: ecology, evolution, and metabolism.</title>
        <authorList>
            <person name="Armbrust E.V."/>
            <person name="Berges J.A."/>
            <person name="Bowler C."/>
            <person name="Green B.R."/>
            <person name="Martinez D."/>
            <person name="Putnam N.H."/>
            <person name="Zhou S."/>
            <person name="Allen A.E."/>
            <person name="Apt K.E."/>
            <person name="Bechner M."/>
            <person name="Brzezinski M.A."/>
            <person name="Chaal B.K."/>
            <person name="Chiovitti A."/>
            <person name="Davis A.K."/>
            <person name="Demarest M.S."/>
            <person name="Detter J.C."/>
            <person name="Glavina T."/>
            <person name="Goodstein D."/>
            <person name="Hadi M.Z."/>
            <person name="Hellsten U."/>
            <person name="Hildebrand M."/>
            <person name="Jenkins B.D."/>
            <person name="Jurka J."/>
            <person name="Kapitonov V.V."/>
            <person name="Kroger N."/>
            <person name="Lau W.W."/>
            <person name="Lane T.W."/>
            <person name="Larimer F.W."/>
            <person name="Lippmeier J.C."/>
            <person name="Lucas S."/>
            <person name="Medina M."/>
            <person name="Montsant A."/>
            <person name="Obornik M."/>
            <person name="Parker M.S."/>
            <person name="Palenik B."/>
            <person name="Pazour G.J."/>
            <person name="Richardson P.M."/>
            <person name="Rynearson T.A."/>
            <person name="Saito M.A."/>
            <person name="Schwartz D.C."/>
            <person name="Thamatrakoln K."/>
            <person name="Valentin K."/>
            <person name="Vardi A."/>
            <person name="Wilkerson F.P."/>
            <person name="Rokhsar D.S."/>
        </authorList>
    </citation>
    <scope>NUCLEOTIDE SEQUENCE [LARGE SCALE GENOMIC DNA]</scope>
    <source>
        <strain evidence="1 2">CCMP1335</strain>
    </source>
</reference>
<feature type="non-terminal residue" evidence="1">
    <location>
        <position position="102"/>
    </location>
</feature>
<gene>
    <name evidence="1" type="ORF">THAPSDRAFT_34340</name>
</gene>
<dbReference type="AlphaFoldDB" id="B8C3K4"/>
<sequence>MVPSKTKRESTEQAIQLAKYLQSTGGRMYGAFWCPHCQRQKELFGREAWKYVNYSECAAKGYRSEFAQCIEKGVDGYPTWQFGNGKTQGGEMELIEIAKLSG</sequence>
<dbReference type="eggNOG" id="ENOG502SDXY">
    <property type="taxonomic scope" value="Eukaryota"/>
</dbReference>
<dbReference type="Gene3D" id="3.40.30.10">
    <property type="entry name" value="Glutaredoxin"/>
    <property type="match status" value="1"/>
</dbReference>
<keyword evidence="2" id="KW-1185">Reference proteome</keyword>
<reference evidence="1 2" key="2">
    <citation type="journal article" date="2008" name="Nature">
        <title>The Phaeodactylum genome reveals the evolutionary history of diatom genomes.</title>
        <authorList>
            <person name="Bowler C."/>
            <person name="Allen A.E."/>
            <person name="Badger J.H."/>
            <person name="Grimwood J."/>
            <person name="Jabbari K."/>
            <person name="Kuo A."/>
            <person name="Maheswari U."/>
            <person name="Martens C."/>
            <person name="Maumus F."/>
            <person name="Otillar R.P."/>
            <person name="Rayko E."/>
            <person name="Salamov A."/>
            <person name="Vandepoele K."/>
            <person name="Beszteri B."/>
            <person name="Gruber A."/>
            <person name="Heijde M."/>
            <person name="Katinka M."/>
            <person name="Mock T."/>
            <person name="Valentin K."/>
            <person name="Verret F."/>
            <person name="Berges J.A."/>
            <person name="Brownlee C."/>
            <person name="Cadoret J.P."/>
            <person name="Chiovitti A."/>
            <person name="Choi C.J."/>
            <person name="Coesel S."/>
            <person name="De Martino A."/>
            <person name="Detter J.C."/>
            <person name="Durkin C."/>
            <person name="Falciatore A."/>
            <person name="Fournet J."/>
            <person name="Haruta M."/>
            <person name="Huysman M.J."/>
            <person name="Jenkins B.D."/>
            <person name="Jiroutova K."/>
            <person name="Jorgensen R.E."/>
            <person name="Joubert Y."/>
            <person name="Kaplan A."/>
            <person name="Kroger N."/>
            <person name="Kroth P.G."/>
            <person name="La Roche J."/>
            <person name="Lindquist E."/>
            <person name="Lommer M."/>
            <person name="Martin-Jezequel V."/>
            <person name="Lopez P.J."/>
            <person name="Lucas S."/>
            <person name="Mangogna M."/>
            <person name="McGinnis K."/>
            <person name="Medlin L.K."/>
            <person name="Montsant A."/>
            <person name="Oudot-Le Secq M.P."/>
            <person name="Napoli C."/>
            <person name="Obornik M."/>
            <person name="Parker M.S."/>
            <person name="Petit J.L."/>
            <person name="Porcel B.M."/>
            <person name="Poulsen N."/>
            <person name="Robison M."/>
            <person name="Rychlewski L."/>
            <person name="Rynearson T.A."/>
            <person name="Schmutz J."/>
            <person name="Shapiro H."/>
            <person name="Siaut M."/>
            <person name="Stanley M."/>
            <person name="Sussman M.R."/>
            <person name="Taylor A.R."/>
            <person name="Vardi A."/>
            <person name="von Dassow P."/>
            <person name="Vyverman W."/>
            <person name="Willis A."/>
            <person name="Wyrwicz L.S."/>
            <person name="Rokhsar D.S."/>
            <person name="Weissenbach J."/>
            <person name="Armbrust E.V."/>
            <person name="Green B.R."/>
            <person name="Van de Peer Y."/>
            <person name="Grigoriev I.V."/>
        </authorList>
    </citation>
    <scope>NUCLEOTIDE SEQUENCE [LARGE SCALE GENOMIC DNA]</scope>
    <source>
        <strain evidence="1 2">CCMP1335</strain>
    </source>
</reference>
<evidence type="ECO:0000313" key="1">
    <source>
        <dbReference type="EMBL" id="EED92135.1"/>
    </source>
</evidence>
<name>B8C3K4_THAPS</name>
<protein>
    <recommendedName>
        <fullName evidence="3">Thioredoxin domain-containing protein</fullName>
    </recommendedName>
</protein>
<dbReference type="PANTHER" id="PTHR34573">
    <property type="entry name" value="VKC DOMAIN-CONTAINING PROTEIN"/>
    <property type="match status" value="1"/>
</dbReference>
<evidence type="ECO:0000313" key="2">
    <source>
        <dbReference type="Proteomes" id="UP000001449"/>
    </source>
</evidence>
<dbReference type="InParanoid" id="B8C3K4"/>
<dbReference type="RefSeq" id="XP_002290383.1">
    <property type="nucleotide sequence ID" value="XM_002290347.1"/>
</dbReference>
<dbReference type="KEGG" id="tps:THAPSDRAFT_34340"/>
<dbReference type="GeneID" id="7445222"/>
<proteinExistence type="predicted"/>
<dbReference type="HOGENOM" id="CLU_137937_1_1_1"/>
<dbReference type="PANTHER" id="PTHR34573:SF1">
    <property type="entry name" value="VITAMIN K EPOXIDE REDUCTASE DOMAIN-CONTAINING PROTEIN"/>
    <property type="match status" value="1"/>
</dbReference>
<organism evidence="1 2">
    <name type="scientific">Thalassiosira pseudonana</name>
    <name type="common">Marine diatom</name>
    <name type="synonym">Cyclotella nana</name>
    <dbReference type="NCBI Taxonomy" id="35128"/>
    <lineage>
        <taxon>Eukaryota</taxon>
        <taxon>Sar</taxon>
        <taxon>Stramenopiles</taxon>
        <taxon>Ochrophyta</taxon>
        <taxon>Bacillariophyta</taxon>
        <taxon>Coscinodiscophyceae</taxon>
        <taxon>Thalassiosirophycidae</taxon>
        <taxon>Thalassiosirales</taxon>
        <taxon>Thalassiosiraceae</taxon>
        <taxon>Thalassiosira</taxon>
    </lineage>
</organism>
<accession>B8C3K4</accession>
<dbReference type="SUPFAM" id="SSF52833">
    <property type="entry name" value="Thioredoxin-like"/>
    <property type="match status" value="1"/>
</dbReference>
<dbReference type="OMA" id="WCPNCLN"/>
<evidence type="ECO:0008006" key="3">
    <source>
        <dbReference type="Google" id="ProtNLM"/>
    </source>
</evidence>
<dbReference type="STRING" id="35128.B8C3K4"/>
<dbReference type="EMBL" id="CM000642">
    <property type="protein sequence ID" value="EED92135.1"/>
    <property type="molecule type" value="Genomic_DNA"/>
</dbReference>